<dbReference type="FunFam" id="3.40.50.980:FF:000001">
    <property type="entry name" value="Non-ribosomal peptide synthetase"/>
    <property type="match status" value="1"/>
</dbReference>
<dbReference type="Pfam" id="PF00501">
    <property type="entry name" value="AMP-binding"/>
    <property type="match status" value="3"/>
</dbReference>
<feature type="non-terminal residue" evidence="6">
    <location>
        <position position="2530"/>
    </location>
</feature>
<dbReference type="FunFam" id="3.40.50.12780:FF:000012">
    <property type="entry name" value="Non-ribosomal peptide synthetase"/>
    <property type="match status" value="1"/>
</dbReference>
<keyword evidence="3" id="KW-0596">Phosphopantetheine</keyword>
<dbReference type="InterPro" id="IPR045851">
    <property type="entry name" value="AMP-bd_C_sf"/>
</dbReference>
<gene>
    <name evidence="6" type="ORF">KDA82_02605</name>
</gene>
<dbReference type="InterPro" id="IPR001242">
    <property type="entry name" value="Condensation_dom"/>
</dbReference>
<dbReference type="InterPro" id="IPR020806">
    <property type="entry name" value="PKS_PP-bd"/>
</dbReference>
<dbReference type="InterPro" id="IPR009081">
    <property type="entry name" value="PP-bd_ACP"/>
</dbReference>
<comment type="similarity">
    <text evidence="2">Belongs to the ATP-dependent AMP-binding enzyme family.</text>
</comment>
<dbReference type="Gene3D" id="3.40.50.12780">
    <property type="entry name" value="N-terminal domain of ligase-like"/>
    <property type="match status" value="2"/>
</dbReference>
<dbReference type="GO" id="GO:0005829">
    <property type="term" value="C:cytosol"/>
    <property type="evidence" value="ECO:0007669"/>
    <property type="project" value="TreeGrafter"/>
</dbReference>
<evidence type="ECO:0000313" key="6">
    <source>
        <dbReference type="EMBL" id="MBR7671946.1"/>
    </source>
</evidence>
<dbReference type="GO" id="GO:0043041">
    <property type="term" value="P:amino acid activation for nonribosomal peptide biosynthetic process"/>
    <property type="evidence" value="ECO:0007669"/>
    <property type="project" value="TreeGrafter"/>
</dbReference>
<dbReference type="Proteomes" id="UP000675554">
    <property type="component" value="Unassembled WGS sequence"/>
</dbReference>
<dbReference type="PROSITE" id="PS50075">
    <property type="entry name" value="CARRIER"/>
    <property type="match status" value="3"/>
</dbReference>
<dbReference type="PANTHER" id="PTHR45527:SF1">
    <property type="entry name" value="FATTY ACID SYNTHASE"/>
    <property type="match status" value="1"/>
</dbReference>
<feature type="domain" description="Carrier" evidence="5">
    <location>
        <begin position="367"/>
        <end position="442"/>
    </location>
</feature>
<dbReference type="InterPro" id="IPR006162">
    <property type="entry name" value="Ppantetheine_attach_site"/>
</dbReference>
<dbReference type="Gene3D" id="3.40.50.980">
    <property type="match status" value="2"/>
</dbReference>
<dbReference type="PANTHER" id="PTHR45527">
    <property type="entry name" value="NONRIBOSOMAL PEPTIDE SYNTHETASE"/>
    <property type="match status" value="1"/>
</dbReference>
<dbReference type="GO" id="GO:0072330">
    <property type="term" value="P:monocarboxylic acid biosynthetic process"/>
    <property type="evidence" value="ECO:0007669"/>
    <property type="project" value="UniProtKB-ARBA"/>
</dbReference>
<evidence type="ECO:0000256" key="1">
    <source>
        <dbReference type="ARBA" id="ARBA00001957"/>
    </source>
</evidence>
<dbReference type="NCBIfam" id="NF003417">
    <property type="entry name" value="PRK04813.1"/>
    <property type="match status" value="3"/>
</dbReference>
<proteinExistence type="inferred from homology"/>
<dbReference type="SUPFAM" id="SSF47336">
    <property type="entry name" value="ACP-like"/>
    <property type="match status" value="3"/>
</dbReference>
<dbReference type="EMBL" id="JAGSMN010000051">
    <property type="protein sequence ID" value="MBR7671946.1"/>
    <property type="molecule type" value="Genomic_DNA"/>
</dbReference>
<dbReference type="FunFam" id="3.30.300.30:FF:000010">
    <property type="entry name" value="Enterobactin synthetase component F"/>
    <property type="match status" value="3"/>
</dbReference>
<organism evidence="6 7">
    <name type="scientific">Streptomyces daliensis</name>
    <dbReference type="NCBI Taxonomy" id="299421"/>
    <lineage>
        <taxon>Bacteria</taxon>
        <taxon>Bacillati</taxon>
        <taxon>Actinomycetota</taxon>
        <taxon>Actinomycetes</taxon>
        <taxon>Kitasatosporales</taxon>
        <taxon>Streptomycetaceae</taxon>
        <taxon>Streptomyces</taxon>
    </lineage>
</organism>
<evidence type="ECO:0000259" key="5">
    <source>
        <dbReference type="PROSITE" id="PS50075"/>
    </source>
</evidence>
<dbReference type="FunFam" id="2.30.38.10:FF:000001">
    <property type="entry name" value="Non-ribosomal peptide synthetase PvdI"/>
    <property type="match status" value="3"/>
</dbReference>
<feature type="domain" description="Carrier" evidence="5">
    <location>
        <begin position="2477"/>
        <end position="2530"/>
    </location>
</feature>
<name>A0A8T4IHY7_9ACTN</name>
<dbReference type="FunFam" id="1.10.1200.10:FF:000016">
    <property type="entry name" value="Non-ribosomal peptide synthase"/>
    <property type="match status" value="2"/>
</dbReference>
<dbReference type="Gene3D" id="3.30.300.30">
    <property type="match status" value="3"/>
</dbReference>
<comment type="caution">
    <text evidence="6">The sequence shown here is derived from an EMBL/GenBank/DDBJ whole genome shotgun (WGS) entry which is preliminary data.</text>
</comment>
<dbReference type="PROSITE" id="PS00455">
    <property type="entry name" value="AMP_BINDING"/>
    <property type="match status" value="3"/>
</dbReference>
<dbReference type="Gene3D" id="2.30.38.10">
    <property type="entry name" value="Luciferase, Domain 3"/>
    <property type="match status" value="1"/>
</dbReference>
<dbReference type="InterPro" id="IPR029058">
    <property type="entry name" value="AB_hydrolase_fold"/>
</dbReference>
<evidence type="ECO:0000313" key="7">
    <source>
        <dbReference type="Proteomes" id="UP000675554"/>
    </source>
</evidence>
<dbReference type="SUPFAM" id="SSF52777">
    <property type="entry name" value="CoA-dependent acyltransferases"/>
    <property type="match status" value="4"/>
</dbReference>
<keyword evidence="7" id="KW-1185">Reference proteome</keyword>
<dbReference type="Gene3D" id="1.10.1200.10">
    <property type="entry name" value="ACP-like"/>
    <property type="match status" value="2"/>
</dbReference>
<dbReference type="Gene3D" id="3.30.559.30">
    <property type="entry name" value="Nonribosomal peptide synthetase, condensation domain"/>
    <property type="match status" value="2"/>
</dbReference>
<dbReference type="SUPFAM" id="SSF56801">
    <property type="entry name" value="Acetyl-CoA synthetase-like"/>
    <property type="match status" value="3"/>
</dbReference>
<reference evidence="6" key="1">
    <citation type="submission" date="2021-04" db="EMBL/GenBank/DDBJ databases">
        <title>Sequencing of actinobacteria type strains.</title>
        <authorList>
            <person name="Nguyen G.-S."/>
            <person name="Wentzel A."/>
        </authorList>
    </citation>
    <scope>NUCLEOTIDE SEQUENCE</scope>
    <source>
        <strain evidence="6">DSM 42095</strain>
    </source>
</reference>
<dbReference type="PROSITE" id="PS00012">
    <property type="entry name" value="PHOSPHOPANTETHEINE"/>
    <property type="match status" value="3"/>
</dbReference>
<dbReference type="GO" id="GO:0017000">
    <property type="term" value="P:antibiotic biosynthetic process"/>
    <property type="evidence" value="ECO:0007669"/>
    <property type="project" value="UniProtKB-ARBA"/>
</dbReference>
<dbReference type="InterPro" id="IPR025110">
    <property type="entry name" value="AMP-bd_C"/>
</dbReference>
<keyword evidence="4" id="KW-0597">Phosphoprotein</keyword>
<feature type="domain" description="Carrier" evidence="5">
    <location>
        <begin position="1406"/>
        <end position="1481"/>
    </location>
</feature>
<dbReference type="InterPro" id="IPR020845">
    <property type="entry name" value="AMP-binding_CS"/>
</dbReference>
<dbReference type="CDD" id="cd05930">
    <property type="entry name" value="A_NRPS"/>
    <property type="match status" value="2"/>
</dbReference>
<comment type="cofactor">
    <cofactor evidence="1">
        <name>pantetheine 4'-phosphate</name>
        <dbReference type="ChEBI" id="CHEBI:47942"/>
    </cofactor>
</comment>
<dbReference type="InterPro" id="IPR036736">
    <property type="entry name" value="ACP-like_sf"/>
</dbReference>
<dbReference type="InterPro" id="IPR000873">
    <property type="entry name" value="AMP-dep_synth/lig_dom"/>
</dbReference>
<evidence type="ECO:0000256" key="2">
    <source>
        <dbReference type="ARBA" id="ARBA00006432"/>
    </source>
</evidence>
<protein>
    <submittedName>
        <fullName evidence="6">Amino acid adenylation domain-containing protein</fullName>
    </submittedName>
</protein>
<dbReference type="InterPro" id="IPR010071">
    <property type="entry name" value="AA_adenyl_dom"/>
</dbReference>
<dbReference type="InterPro" id="IPR042099">
    <property type="entry name" value="ANL_N_sf"/>
</dbReference>
<dbReference type="Pfam" id="PF00550">
    <property type="entry name" value="PP-binding"/>
    <property type="match status" value="3"/>
</dbReference>
<dbReference type="GO" id="GO:0031177">
    <property type="term" value="F:phosphopantetheine binding"/>
    <property type="evidence" value="ECO:0007669"/>
    <property type="project" value="InterPro"/>
</dbReference>
<dbReference type="CDD" id="cd19540">
    <property type="entry name" value="LCL_NRPS-like"/>
    <property type="match status" value="2"/>
</dbReference>
<accession>A0A8T4IHY7</accession>
<dbReference type="GO" id="GO:0008610">
    <property type="term" value="P:lipid biosynthetic process"/>
    <property type="evidence" value="ECO:0007669"/>
    <property type="project" value="UniProtKB-ARBA"/>
</dbReference>
<dbReference type="SMART" id="SM00823">
    <property type="entry name" value="PKS_PP"/>
    <property type="match status" value="3"/>
</dbReference>
<dbReference type="GO" id="GO:0003824">
    <property type="term" value="F:catalytic activity"/>
    <property type="evidence" value="ECO:0007669"/>
    <property type="project" value="InterPro"/>
</dbReference>
<evidence type="ECO:0000256" key="3">
    <source>
        <dbReference type="ARBA" id="ARBA00022450"/>
    </source>
</evidence>
<dbReference type="Pfam" id="PF00668">
    <property type="entry name" value="Condensation"/>
    <property type="match status" value="2"/>
</dbReference>
<sequence>MEELASSDVSSEVAPQVAVDPASLAYVIFTSGSTGVPKGVGVSHGSVANLVSVFVPVMGVGPGVGVLQFASFSFDASVLDVCVALSSGAALWIASEGQRREPRRLAELEGVGVASVVPSLLEVLDPQDLAQVGPMVVGSEAVSESVACTWSPGRELVHAYGPTEATVISAIGTVDADRTGTVPFGGPIANTRLYVLDDALQPMPVGVAGEVYVAGAGLARGYVGRPRLTGERFVACPFGPGSGERMYRTGDLARWTSDGQLVFAGRADQQVKIRGFRIEPGEIEAALLTHPNVTQAAVIAREDALVAYIVPNGREPEGLRELVASRLPEYMVPAAFVTLTELPLTTNGKLDRRALPAPEYTTGSGRVPATAQEEILCAAFADVLGVESAGVDDNFFQLGGHSLLAVRLISRVRALLGVEVGVRALFEAPTPAGLAAHLADGTGQARTPLRADVRPERVPLSFAQRRLWFIDQLQGPNATYNITVPHPLNGDVDAAALELAFRDVIARHESLRTVFPAVDGEPYQRIVDPSDVTWELEVSQVAPDGVADAVGRASQYTFELDSELPIKAWLFRDGSDGQLLHVVMHHIASDGWSMGPLRRDLSTAYEARRRGQVPDWEPLPVQYADYALWQRELLGEESDPESLLSRQVEHWRQALAGAPEELTLPTDRPRPAVASHVGYRVPMRIPGEVHVRLVALARAEGVTTFMAVQAALSVLLSRLGAGTDIPIGSAVAGRTDEALDDLVGFFVNTLVIRTDLSGDPEFRQVLARVREASLDALAHQDVPFERLVEELAPSRSMARHPLFQVTLDVQNVERAAVEPTGTTRADSGETVVGGAARVTAKLDLEVMLSEVLDDEGRPVGLRGALTASADLFEAETAERMANWLARVLEAGTANPGLRLRQMDVLAANERDVLLRQWNDSALEVPFSSIVEMFGQWVAAAPDAVAVVGDGEELSYAELNVAANRLANHLRSRGVGPESVVGVRLPRAPEMIVGLMGVWKAGAAYLPVDAALPPERVEFMLADAGVDVVVGPEDLRRSSEAADTAPEVSLAPAGAAYVIYTSGSTGTPKGVAVTHSGAVNLVAAQRDRMAVGQDSRVLQFVSVGFDVAVGDVLMALGTGATLVTAPADELLPGGGLAEVVARHGVTDVALPAAALGALAAEDLASVRTLVVGGEALDPGLVRQWAPGRRMLNAYGPTEITVCASMSAPLEAGDEPPIGTPLANTRLYVLDDTLQPVPVGVTGELYVAGAGVARGYVGRASLTGERFVACPFGPDAGERMYRTGDLVKWRPDGELCFAGRVDEQVKIRGFRIEPGEIEAVLLTHADVRQAVVIARQHTPGDRRLVAYVVGETAGLDAEALHAYVASRLPEYMVPAAVVELAEFPLTANGKLDRKALPAPEYATGAGRGPVTPEEEILCVVFAEVLGVESVGVDDSFFALGGHSLLAVRLTARIRSVLGAELPLRSLFEAPTVAEVAARLAGPEADRARLPLRAGVRPARVPLSFAQRRLWFLAQLEGPSPTYNIPTPIRVSGVDVDALGAALRDVIARHESLRTVFPAVDGEPYQQILDPDGLEWDLEVAQVEPEELGEAVSQASRYTFDLSAELPIRVWLFQAGSDEQVLLVLLHHIAGDGWSMGPLSRDLSAAYAARLRGEVPVFEALPVQYADYALWQRELLGEESDPESLLSRQVEFWRRTLAGAPEELTLPTDHPRPAVASHVGYRAPLRIPPEAHQRLVNLARAEGVTTFMVLQAALAVTVSRLGAGTDIPIGSPIAGRTDDALNDLVGFFLNTLVIRTDLSGDPEFRQVLGRVREASLGAFAHQDVPFERLVEELAPSRSMARHPLAQVVLTMQTSGNASLDMPGVRTGSGTGLGSADTAALVKFDLWVSLGEVFDPEGRPAGLRGAVTVAADLFDEPTAGRMADWLVQVLTTVTETPEVRLSAVDVLDAGERDRVLVGWNDTVVEPVGGSSVVELFERRVVADPGAVAVVAGGGSLTFGELGAAAGRLACYLRDVGVGRESVVGLCLPRGVEMVTAMLAVWKAGAAYVPVDGALPMERVAYLLSDSRAQVVLGTRDALDDLPAGRVRMIAVDDPTTVMLLEGYADAAVGLDIDPSGLAYVIYTSGSTGAPKGVAVTHGSLANYVSSASSRLGWAVPGARYALLQAQVTDLGNTTVFTSLATGGELHVLDEESVTDPEAVASYLSEQNIDALKVVPSHLRALTSVAGIEPLLPARSVVLGGEAAPADWVRELVEAAAAGVRQVFNHYGPTETTIGVATAELTPDAVAGGVAPVGTPIANTRMYVLDDALTPVPTGVVGELYVAGAGLARGYVGRPGLTGERFVACPFGPGSGERMYRTGDLARWSREGQLVFVGRADEQVKIRGFRIEPGEIEAVLLTHLDVTQAAVVAREDTPSDNRLVAYVVAAGGGEPDGLREFVGARLPDHLVPAAVVSLPQLPLTANGKLDRKALPAPEYATGTGRAPATSVEVALCAAFAEILGLESVGVDDSFFDLGGHSLLAVRLVSRIRVVLGVEV</sequence>
<dbReference type="Gene3D" id="3.40.50.1820">
    <property type="entry name" value="alpha/beta hydrolase"/>
    <property type="match status" value="1"/>
</dbReference>
<dbReference type="Pfam" id="PF13193">
    <property type="entry name" value="AMP-binding_C"/>
    <property type="match status" value="3"/>
</dbReference>
<dbReference type="NCBIfam" id="TIGR01733">
    <property type="entry name" value="AA-adenyl-dom"/>
    <property type="match status" value="3"/>
</dbReference>
<dbReference type="GO" id="GO:0044550">
    <property type="term" value="P:secondary metabolite biosynthetic process"/>
    <property type="evidence" value="ECO:0007669"/>
    <property type="project" value="UniProtKB-ARBA"/>
</dbReference>
<dbReference type="Gene3D" id="3.30.559.10">
    <property type="entry name" value="Chloramphenicol acetyltransferase-like domain"/>
    <property type="match status" value="2"/>
</dbReference>
<evidence type="ECO:0000256" key="4">
    <source>
        <dbReference type="ARBA" id="ARBA00022553"/>
    </source>
</evidence>
<dbReference type="InterPro" id="IPR023213">
    <property type="entry name" value="CAT-like_dom_sf"/>
</dbReference>